<comment type="subunit">
    <text evidence="6">Part of the activated spliceosome B/catalytic step 1 spliceosome, one of the forms of the spliceosome which has a well-formed active site but still cannot catalyze the branching reaction and is composed at least of 52 proteins, the U2, U5 and U6 snRNAs and the pre-mRNA. Recruited during early steps of activated spliceosome B maturation, it is probably one of the first proteins released from this complex as he matures to the spliceosome C complex. Component of the minor spliceosome, which splices U12-type introns.</text>
</comment>
<feature type="compositionally biased region" description="Basic and acidic residues" evidence="7">
    <location>
        <begin position="330"/>
        <end position="354"/>
    </location>
</feature>
<feature type="region of interest" description="Disordered" evidence="7">
    <location>
        <begin position="399"/>
        <end position="435"/>
    </location>
</feature>
<keyword evidence="10" id="KW-1185">Reference proteome</keyword>
<dbReference type="Proteomes" id="UP000708208">
    <property type="component" value="Unassembled WGS sequence"/>
</dbReference>
<reference evidence="9" key="1">
    <citation type="submission" date="2021-06" db="EMBL/GenBank/DDBJ databases">
        <authorList>
            <person name="Hodson N. C."/>
            <person name="Mongue J. A."/>
            <person name="Jaron S. K."/>
        </authorList>
    </citation>
    <scope>NUCLEOTIDE SEQUENCE</scope>
</reference>
<dbReference type="CDD" id="cd01925">
    <property type="entry name" value="cyclophilin_CeCYP16-like"/>
    <property type="match status" value="1"/>
</dbReference>
<keyword evidence="3" id="KW-0539">Nucleus</keyword>
<gene>
    <name evidence="9" type="ORF">AFUS01_LOCUS47046</name>
</gene>
<evidence type="ECO:0000256" key="2">
    <source>
        <dbReference type="ARBA" id="ARBA00007365"/>
    </source>
</evidence>
<dbReference type="PANTHER" id="PTHR45625:SF6">
    <property type="entry name" value="SPLICEOSOME-ASSOCIATED PROTEIN CWC27 HOMOLOG"/>
    <property type="match status" value="1"/>
</dbReference>
<comment type="caution">
    <text evidence="9">The sequence shown here is derived from an EMBL/GenBank/DDBJ whole genome shotgun (WGS) entry which is preliminary data.</text>
</comment>
<dbReference type="PROSITE" id="PS50072">
    <property type="entry name" value="CSA_PPIASE_2"/>
    <property type="match status" value="1"/>
</dbReference>
<sequence>MSNIYIQEPPTHGKVLLETTAGDIDIELWSREAPKACRNFIQLCMEGYYNGTIFHRVVKGFIAQGGDPTGTGKGGSSIWGKPFKDEFHSRLRFMRRGLVAMANAGRDDNGSQFFFTLGPTPELQSKHTLFGKVAGNTIYNMLKLESGDIDEDEKPAYPYKIIKAKILMNPFDDIVPRESIHQAPKSKKKEKEAGTKNYKLLSFGEEAEEEEEEISEVNKKFSGKSKSSHDLTNDPKLSSQVAVETSRHKKRRHTSGSSSSEERESPEAEAERKARVSSVQEKLKSKTESKKSKQDPPKLEEDDTPYYLGKDQEIAKKKKLEELKKEYKELKTSMKKAEESKKIVEKEEESKPDPAADNNLIQEFLENQKKYKIKTAKAKTKGTDREEMTMALLKKFQQKLEHVKEVQETSGPSKPAEPIEPETKDNDDPTEEDDTWLTKSLDYEGDELIVAKDANLKTADWYALDDPRNPVVQRRRNEAKRAANKGQPGRRDLI</sequence>
<feature type="domain" description="PPIase cyclophilin-type" evidence="8">
    <location>
        <begin position="18"/>
        <end position="166"/>
    </location>
</feature>
<evidence type="ECO:0000313" key="10">
    <source>
        <dbReference type="Proteomes" id="UP000708208"/>
    </source>
</evidence>
<feature type="compositionally biased region" description="Basic and acidic residues" evidence="7">
    <location>
        <begin position="260"/>
        <end position="274"/>
    </location>
</feature>
<dbReference type="AlphaFoldDB" id="A0A8J2MGE7"/>
<evidence type="ECO:0000259" key="8">
    <source>
        <dbReference type="PROSITE" id="PS50072"/>
    </source>
</evidence>
<feature type="region of interest" description="Disordered" evidence="7">
    <location>
        <begin position="330"/>
        <end position="358"/>
    </location>
</feature>
<dbReference type="InterPro" id="IPR044666">
    <property type="entry name" value="Cyclophilin_A-like"/>
</dbReference>
<evidence type="ECO:0000256" key="6">
    <source>
        <dbReference type="ARBA" id="ARBA00046368"/>
    </source>
</evidence>
<evidence type="ECO:0000256" key="7">
    <source>
        <dbReference type="SAM" id="MobiDB-lite"/>
    </source>
</evidence>
<dbReference type="FunFam" id="2.40.100.10:FF:000007">
    <property type="entry name" value="Peptidyl-prolyl cis-trans isomerase CWC27 homolog"/>
    <property type="match status" value="1"/>
</dbReference>
<evidence type="ECO:0000313" key="9">
    <source>
        <dbReference type="EMBL" id="CAG7838026.1"/>
    </source>
</evidence>
<feature type="region of interest" description="Disordered" evidence="7">
    <location>
        <begin position="200"/>
        <end position="312"/>
    </location>
</feature>
<dbReference type="EMBL" id="CAJVCH010571627">
    <property type="protein sequence ID" value="CAG7838026.1"/>
    <property type="molecule type" value="Genomic_DNA"/>
</dbReference>
<evidence type="ECO:0000256" key="1">
    <source>
        <dbReference type="ARBA" id="ARBA00004123"/>
    </source>
</evidence>
<dbReference type="PROSITE" id="PS00170">
    <property type="entry name" value="CSA_PPIASE_1"/>
    <property type="match status" value="1"/>
</dbReference>
<dbReference type="Pfam" id="PF00160">
    <property type="entry name" value="Pro_isomerase"/>
    <property type="match status" value="1"/>
</dbReference>
<evidence type="ECO:0000256" key="4">
    <source>
        <dbReference type="ARBA" id="ARBA00040027"/>
    </source>
</evidence>
<evidence type="ECO:0000256" key="3">
    <source>
        <dbReference type="ARBA" id="ARBA00023242"/>
    </source>
</evidence>
<accession>A0A8J2MGE7</accession>
<protein>
    <recommendedName>
        <fullName evidence="4">Spliceosome-associated protein CWC27 homolog</fullName>
    </recommendedName>
    <alternativeName>
        <fullName evidence="5">Probable inactive peptidyl-prolyl cis-trans isomerase CWC27 homolog</fullName>
    </alternativeName>
</protein>
<name>A0A8J2MGE7_9HEXA</name>
<comment type="similarity">
    <text evidence="2">Belongs to the cyclophilin-type PPIase family.</text>
</comment>
<proteinExistence type="inferred from homology"/>
<feature type="compositionally biased region" description="Acidic residues" evidence="7">
    <location>
        <begin position="205"/>
        <end position="215"/>
    </location>
</feature>
<evidence type="ECO:0000256" key="5">
    <source>
        <dbReference type="ARBA" id="ARBA00042090"/>
    </source>
</evidence>
<comment type="subcellular location">
    <subcellularLocation>
        <location evidence="1">Nucleus</location>
    </subcellularLocation>
</comment>
<dbReference type="GO" id="GO:0006457">
    <property type="term" value="P:protein folding"/>
    <property type="evidence" value="ECO:0007669"/>
    <property type="project" value="InterPro"/>
</dbReference>
<dbReference type="GO" id="GO:0071013">
    <property type="term" value="C:catalytic step 2 spliceosome"/>
    <property type="evidence" value="ECO:0007669"/>
    <property type="project" value="TreeGrafter"/>
</dbReference>
<dbReference type="InterPro" id="IPR002130">
    <property type="entry name" value="Cyclophilin-type_PPIase_dom"/>
</dbReference>
<dbReference type="PANTHER" id="PTHR45625">
    <property type="entry name" value="PEPTIDYL-PROLYL CIS-TRANS ISOMERASE-RELATED"/>
    <property type="match status" value="1"/>
</dbReference>
<dbReference type="InterPro" id="IPR020892">
    <property type="entry name" value="Cyclophilin-type_PPIase_CS"/>
</dbReference>
<feature type="compositionally biased region" description="Basic and acidic residues" evidence="7">
    <location>
        <begin position="281"/>
        <end position="299"/>
    </location>
</feature>
<organism evidence="9 10">
    <name type="scientific">Allacma fusca</name>
    <dbReference type="NCBI Taxonomy" id="39272"/>
    <lineage>
        <taxon>Eukaryota</taxon>
        <taxon>Metazoa</taxon>
        <taxon>Ecdysozoa</taxon>
        <taxon>Arthropoda</taxon>
        <taxon>Hexapoda</taxon>
        <taxon>Collembola</taxon>
        <taxon>Symphypleona</taxon>
        <taxon>Sminthuridae</taxon>
        <taxon>Allacma</taxon>
    </lineage>
</organism>
<dbReference type="GO" id="GO:0003755">
    <property type="term" value="F:peptidyl-prolyl cis-trans isomerase activity"/>
    <property type="evidence" value="ECO:0007669"/>
    <property type="project" value="InterPro"/>
</dbReference>
<feature type="region of interest" description="Disordered" evidence="7">
    <location>
        <begin position="466"/>
        <end position="494"/>
    </location>
</feature>
<dbReference type="OrthoDB" id="442970at2759"/>